<keyword evidence="2" id="KW-1185">Reference proteome</keyword>
<proteinExistence type="predicted"/>
<comment type="caution">
    <text evidence="1">The sequence shown here is derived from an EMBL/GenBank/DDBJ whole genome shotgun (WGS) entry which is preliminary data.</text>
</comment>
<dbReference type="Proteomes" id="UP000747542">
    <property type="component" value="Unassembled WGS sequence"/>
</dbReference>
<accession>A0A8J5N6K9</accession>
<evidence type="ECO:0000313" key="1">
    <source>
        <dbReference type="EMBL" id="KAG7174157.1"/>
    </source>
</evidence>
<name>A0A8J5N6K9_HOMAM</name>
<dbReference type="EMBL" id="JAHLQT010007678">
    <property type="protein sequence ID" value="KAG7174157.1"/>
    <property type="molecule type" value="Genomic_DNA"/>
</dbReference>
<reference evidence="1" key="1">
    <citation type="journal article" date="2021" name="Sci. Adv.">
        <title>The American lobster genome reveals insights on longevity, neural, and immune adaptations.</title>
        <authorList>
            <person name="Polinski J.M."/>
            <person name="Zimin A.V."/>
            <person name="Clark K.F."/>
            <person name="Kohn A.B."/>
            <person name="Sadowski N."/>
            <person name="Timp W."/>
            <person name="Ptitsyn A."/>
            <person name="Khanna P."/>
            <person name="Romanova D.Y."/>
            <person name="Williams P."/>
            <person name="Greenwood S.J."/>
            <person name="Moroz L.L."/>
            <person name="Walt D.R."/>
            <person name="Bodnar A.G."/>
        </authorList>
    </citation>
    <scope>NUCLEOTIDE SEQUENCE</scope>
    <source>
        <strain evidence="1">GMGI-L3</strain>
    </source>
</reference>
<evidence type="ECO:0008006" key="3">
    <source>
        <dbReference type="Google" id="ProtNLM"/>
    </source>
</evidence>
<feature type="non-terminal residue" evidence="1">
    <location>
        <position position="1"/>
    </location>
</feature>
<gene>
    <name evidence="1" type="ORF">Hamer_G003043</name>
</gene>
<dbReference type="PANTHER" id="PTHR33332">
    <property type="entry name" value="REVERSE TRANSCRIPTASE DOMAIN-CONTAINING PROTEIN"/>
    <property type="match status" value="1"/>
</dbReference>
<protein>
    <recommendedName>
        <fullName evidence="3">Reverse transcriptase</fullName>
    </recommendedName>
</protein>
<evidence type="ECO:0000313" key="2">
    <source>
        <dbReference type="Proteomes" id="UP000747542"/>
    </source>
</evidence>
<dbReference type="AlphaFoldDB" id="A0A8J5N6K9"/>
<organism evidence="1 2">
    <name type="scientific">Homarus americanus</name>
    <name type="common">American lobster</name>
    <dbReference type="NCBI Taxonomy" id="6706"/>
    <lineage>
        <taxon>Eukaryota</taxon>
        <taxon>Metazoa</taxon>
        <taxon>Ecdysozoa</taxon>
        <taxon>Arthropoda</taxon>
        <taxon>Crustacea</taxon>
        <taxon>Multicrustacea</taxon>
        <taxon>Malacostraca</taxon>
        <taxon>Eumalacostraca</taxon>
        <taxon>Eucarida</taxon>
        <taxon>Decapoda</taxon>
        <taxon>Pleocyemata</taxon>
        <taxon>Astacidea</taxon>
        <taxon>Nephropoidea</taxon>
        <taxon>Nephropidae</taxon>
        <taxon>Homarus</taxon>
    </lineage>
</organism>
<feature type="non-terminal residue" evidence="1">
    <location>
        <position position="170"/>
    </location>
</feature>
<sequence>FELGLRSALHRWFCSFLSNKSQRVCGPSWKLSEWSRITYGVPQGKVTQGLEARASESNMVINIQKCEAMHIFTLIYPDLTITDNRIPEVNSSKLLRVTVKNDLLWQGHINSVPTSAAKVLHIFYTLRKFDASPQQLITYYIRPILECCCPLLHAGLTLQQRSKYKGFDVG</sequence>